<keyword evidence="8" id="KW-1185">Reference proteome</keyword>
<dbReference type="AlphaFoldDB" id="A0A0K8MEI4"/>
<dbReference type="GO" id="GO:0015937">
    <property type="term" value="P:coenzyme A biosynthetic process"/>
    <property type="evidence" value="ECO:0007669"/>
    <property type="project" value="UniProtKB-UniRule"/>
</dbReference>
<dbReference type="InterPro" id="IPR027417">
    <property type="entry name" value="P-loop_NTPase"/>
</dbReference>
<dbReference type="NCBIfam" id="TIGR00152">
    <property type="entry name" value="dephospho-CoA kinase"/>
    <property type="match status" value="1"/>
</dbReference>
<comment type="catalytic activity">
    <reaction evidence="5">
        <text>3'-dephospho-CoA + ATP = ADP + CoA + H(+)</text>
        <dbReference type="Rhea" id="RHEA:18245"/>
        <dbReference type="ChEBI" id="CHEBI:15378"/>
        <dbReference type="ChEBI" id="CHEBI:30616"/>
        <dbReference type="ChEBI" id="CHEBI:57287"/>
        <dbReference type="ChEBI" id="CHEBI:57328"/>
        <dbReference type="ChEBI" id="CHEBI:456216"/>
        <dbReference type="EC" id="2.7.1.24"/>
    </reaction>
</comment>
<keyword evidence="5" id="KW-0808">Transferase</keyword>
<gene>
    <name evidence="5 7" type="primary">coaE</name>
    <name evidence="7" type="ORF">Cva_00933</name>
</gene>
<dbReference type="CDD" id="cd02022">
    <property type="entry name" value="DPCK"/>
    <property type="match status" value="1"/>
</dbReference>
<keyword evidence="5" id="KW-0963">Cytoplasm</keyword>
<accession>A0A0K8MEI4</accession>
<reference evidence="7 8" key="1">
    <citation type="submission" date="2015-03" db="EMBL/GenBank/DDBJ databases">
        <title>Caedibacter varicaedens, whole genome shotgun sequence.</title>
        <authorList>
            <person name="Suzuki H."/>
            <person name="Dapper A.L."/>
            <person name="Gibson A.K."/>
            <person name="Jackson C."/>
            <person name="Lee H."/>
            <person name="Pejaver V.R."/>
            <person name="Doak T."/>
            <person name="Lynch M."/>
        </authorList>
    </citation>
    <scope>NUCLEOTIDE SEQUENCE [LARGE SCALE GENOMIC DNA]</scope>
</reference>
<dbReference type="Proteomes" id="UP000036771">
    <property type="component" value="Unassembled WGS sequence"/>
</dbReference>
<dbReference type="EC" id="2.7.1.24" evidence="5 6"/>
<dbReference type="GO" id="GO:0005524">
    <property type="term" value="F:ATP binding"/>
    <property type="evidence" value="ECO:0007669"/>
    <property type="project" value="UniProtKB-UniRule"/>
</dbReference>
<dbReference type="EMBL" id="BBVC01000039">
    <property type="protein sequence ID" value="GAO98284.1"/>
    <property type="molecule type" value="Genomic_DNA"/>
</dbReference>
<dbReference type="HAMAP" id="MF_00376">
    <property type="entry name" value="Dephospho_CoA_kinase"/>
    <property type="match status" value="1"/>
</dbReference>
<organism evidence="7 8">
    <name type="scientific">Caedimonas varicaedens</name>
    <dbReference type="NCBI Taxonomy" id="1629334"/>
    <lineage>
        <taxon>Bacteria</taxon>
        <taxon>Pseudomonadati</taxon>
        <taxon>Pseudomonadota</taxon>
        <taxon>Alphaproteobacteria</taxon>
        <taxon>Holosporales</taxon>
        <taxon>Caedimonadaceae</taxon>
        <taxon>Caedimonas</taxon>
    </lineage>
</organism>
<comment type="similarity">
    <text evidence="1 5">Belongs to the CoaE family.</text>
</comment>
<evidence type="ECO:0000256" key="4">
    <source>
        <dbReference type="ARBA" id="ARBA00022993"/>
    </source>
</evidence>
<evidence type="ECO:0000313" key="8">
    <source>
        <dbReference type="Proteomes" id="UP000036771"/>
    </source>
</evidence>
<keyword evidence="4 5" id="KW-0173">Coenzyme A biosynthesis</keyword>
<comment type="function">
    <text evidence="5">Catalyzes the phosphorylation of the 3'-hydroxyl group of dephosphocoenzyme A to form coenzyme A.</text>
</comment>
<keyword evidence="2 5" id="KW-0547">Nucleotide-binding</keyword>
<keyword evidence="5 7" id="KW-0418">Kinase</keyword>
<dbReference type="PANTHER" id="PTHR10695:SF46">
    <property type="entry name" value="BIFUNCTIONAL COENZYME A SYNTHASE-RELATED"/>
    <property type="match status" value="1"/>
</dbReference>
<keyword evidence="3 5" id="KW-0067">ATP-binding</keyword>
<evidence type="ECO:0000256" key="5">
    <source>
        <dbReference type="HAMAP-Rule" id="MF_00376"/>
    </source>
</evidence>
<dbReference type="PANTHER" id="PTHR10695">
    <property type="entry name" value="DEPHOSPHO-COA KINASE-RELATED"/>
    <property type="match status" value="1"/>
</dbReference>
<dbReference type="GO" id="GO:0004140">
    <property type="term" value="F:dephospho-CoA kinase activity"/>
    <property type="evidence" value="ECO:0007669"/>
    <property type="project" value="UniProtKB-UniRule"/>
</dbReference>
<evidence type="ECO:0000256" key="6">
    <source>
        <dbReference type="NCBIfam" id="TIGR00152"/>
    </source>
</evidence>
<sequence length="200" mass="23530">MRNKNTLYILGLTGSIGAGKSETARMFKRLHVPVSEADTIVRKLYEDSSLFQERLSALFPHESVPLSRFQVASLVMRDPFLLYKLEKIIHPFVREEHDKRIQSAREKGERLIVLDIPLLFETGWKRDCDGVLVVTCRPEVQKKRVMSRQGMTEEKFELFQQRQWEQEKKCARADFILDTTEGRLHTFRQLRRLLEKHCKG</sequence>
<comment type="subcellular location">
    <subcellularLocation>
        <location evidence="5">Cytoplasm</location>
    </subcellularLocation>
</comment>
<name>A0A0K8MEI4_9PROT</name>
<evidence type="ECO:0000256" key="2">
    <source>
        <dbReference type="ARBA" id="ARBA00022741"/>
    </source>
</evidence>
<dbReference type="STRING" id="1629334.Cva_00933"/>
<dbReference type="Gene3D" id="3.40.50.300">
    <property type="entry name" value="P-loop containing nucleotide triphosphate hydrolases"/>
    <property type="match status" value="1"/>
</dbReference>
<proteinExistence type="inferred from homology"/>
<comment type="pathway">
    <text evidence="5">Cofactor biosynthesis; coenzyme A biosynthesis; CoA from (R)-pantothenate: step 5/5.</text>
</comment>
<dbReference type="GO" id="GO:0005737">
    <property type="term" value="C:cytoplasm"/>
    <property type="evidence" value="ECO:0007669"/>
    <property type="project" value="UniProtKB-SubCell"/>
</dbReference>
<dbReference type="InterPro" id="IPR001977">
    <property type="entry name" value="Depp_CoAkinase"/>
</dbReference>
<evidence type="ECO:0000256" key="1">
    <source>
        <dbReference type="ARBA" id="ARBA00009018"/>
    </source>
</evidence>
<dbReference type="UniPathway" id="UPA00241">
    <property type="reaction ID" value="UER00356"/>
</dbReference>
<evidence type="ECO:0000256" key="3">
    <source>
        <dbReference type="ARBA" id="ARBA00022840"/>
    </source>
</evidence>
<evidence type="ECO:0000313" key="7">
    <source>
        <dbReference type="EMBL" id="GAO98284.1"/>
    </source>
</evidence>
<dbReference type="OrthoDB" id="9812943at2"/>
<dbReference type="SUPFAM" id="SSF52540">
    <property type="entry name" value="P-loop containing nucleoside triphosphate hydrolases"/>
    <property type="match status" value="1"/>
</dbReference>
<dbReference type="Pfam" id="PF01121">
    <property type="entry name" value="CoaE"/>
    <property type="match status" value="1"/>
</dbReference>
<dbReference type="PROSITE" id="PS51219">
    <property type="entry name" value="DPCK"/>
    <property type="match status" value="1"/>
</dbReference>
<protein>
    <recommendedName>
        <fullName evidence="5 6">Dephospho-CoA kinase</fullName>
        <ecNumber evidence="5 6">2.7.1.24</ecNumber>
    </recommendedName>
    <alternativeName>
        <fullName evidence="5">Dephosphocoenzyme A kinase</fullName>
    </alternativeName>
</protein>
<comment type="caution">
    <text evidence="7">The sequence shown here is derived from an EMBL/GenBank/DDBJ whole genome shotgun (WGS) entry which is preliminary data.</text>
</comment>
<feature type="binding site" evidence="5">
    <location>
        <begin position="17"/>
        <end position="22"/>
    </location>
    <ligand>
        <name>ATP</name>
        <dbReference type="ChEBI" id="CHEBI:30616"/>
    </ligand>
</feature>